<dbReference type="Gene3D" id="1.10.630.10">
    <property type="entry name" value="Cytochrome P450"/>
    <property type="match status" value="1"/>
</dbReference>
<evidence type="ECO:0000256" key="2">
    <source>
        <dbReference type="ARBA" id="ARBA00004167"/>
    </source>
</evidence>
<reference evidence="15" key="1">
    <citation type="submission" date="2018-02" db="EMBL/GenBank/DDBJ databases">
        <title>Computaional analysis to select cytochrom P450 genes involving in onjisaponin biosynthesis of Polygala tenuifolia.</title>
        <authorList>
            <person name="Kim O.T."/>
            <person name="Jin M.L."/>
        </authorList>
    </citation>
    <scope>NUCLEOTIDE SEQUENCE</scope>
</reference>
<dbReference type="EMBL" id="MG934219">
    <property type="protein sequence ID" value="AYV88855.1"/>
    <property type="molecule type" value="mRNA"/>
</dbReference>
<evidence type="ECO:0000313" key="15">
    <source>
        <dbReference type="EMBL" id="AYV88855.1"/>
    </source>
</evidence>
<proteinExistence type="evidence at transcript level"/>
<evidence type="ECO:0000256" key="4">
    <source>
        <dbReference type="ARBA" id="ARBA00022617"/>
    </source>
</evidence>
<comment type="similarity">
    <text evidence="3 13">Belongs to the cytochrome P450 family.</text>
</comment>
<dbReference type="Pfam" id="PF00067">
    <property type="entry name" value="p450"/>
    <property type="match status" value="1"/>
</dbReference>
<name>A0A3G5ANY8_9FABA</name>
<evidence type="ECO:0000256" key="1">
    <source>
        <dbReference type="ARBA" id="ARBA00001971"/>
    </source>
</evidence>
<evidence type="ECO:0000256" key="11">
    <source>
        <dbReference type="ARBA" id="ARBA00023136"/>
    </source>
</evidence>
<comment type="cofactor">
    <cofactor evidence="1 12">
        <name>heme</name>
        <dbReference type="ChEBI" id="CHEBI:30413"/>
    </cofactor>
</comment>
<organism evidence="15">
    <name type="scientific">Polygala tenuifolia</name>
    <dbReference type="NCBI Taxonomy" id="355332"/>
    <lineage>
        <taxon>Eukaryota</taxon>
        <taxon>Viridiplantae</taxon>
        <taxon>Streptophyta</taxon>
        <taxon>Embryophyta</taxon>
        <taxon>Tracheophyta</taxon>
        <taxon>Spermatophyta</taxon>
        <taxon>Magnoliopsida</taxon>
        <taxon>eudicotyledons</taxon>
        <taxon>Gunneridae</taxon>
        <taxon>Pentapetalae</taxon>
        <taxon>rosids</taxon>
        <taxon>fabids</taxon>
        <taxon>Fabales</taxon>
        <taxon>Polygalaceae</taxon>
        <taxon>Polygala</taxon>
    </lineage>
</organism>
<dbReference type="GO" id="GO:0016020">
    <property type="term" value="C:membrane"/>
    <property type="evidence" value="ECO:0007669"/>
    <property type="project" value="UniProtKB-SubCell"/>
</dbReference>
<evidence type="ECO:0000256" key="3">
    <source>
        <dbReference type="ARBA" id="ARBA00010617"/>
    </source>
</evidence>
<dbReference type="InterPro" id="IPR017972">
    <property type="entry name" value="Cyt_P450_CS"/>
</dbReference>
<evidence type="ECO:0000256" key="14">
    <source>
        <dbReference type="SAM" id="Phobius"/>
    </source>
</evidence>
<keyword evidence="5 14" id="KW-0812">Transmembrane</keyword>
<keyword evidence="11 14" id="KW-0472">Membrane</keyword>
<dbReference type="GO" id="GO:0016705">
    <property type="term" value="F:oxidoreductase activity, acting on paired donors, with incorporation or reduction of molecular oxygen"/>
    <property type="evidence" value="ECO:0007669"/>
    <property type="project" value="InterPro"/>
</dbReference>
<evidence type="ECO:0000256" key="13">
    <source>
        <dbReference type="RuleBase" id="RU000461"/>
    </source>
</evidence>
<evidence type="ECO:0000256" key="5">
    <source>
        <dbReference type="ARBA" id="ARBA00022692"/>
    </source>
</evidence>
<keyword evidence="10 13" id="KW-0503">Monooxygenase</keyword>
<dbReference type="SUPFAM" id="SSF48264">
    <property type="entry name" value="Cytochrome P450"/>
    <property type="match status" value="1"/>
</dbReference>
<keyword evidence="4 12" id="KW-0349">Heme</keyword>
<keyword evidence="8 13" id="KW-0560">Oxidoreductase</keyword>
<dbReference type="PROSITE" id="PS00086">
    <property type="entry name" value="CYTOCHROME_P450"/>
    <property type="match status" value="1"/>
</dbReference>
<dbReference type="InterPro" id="IPR002401">
    <property type="entry name" value="Cyt_P450_E_grp-I"/>
</dbReference>
<evidence type="ECO:0000256" key="6">
    <source>
        <dbReference type="ARBA" id="ARBA00022723"/>
    </source>
</evidence>
<protein>
    <submittedName>
        <fullName evidence="15">Cytochrome P450 oxidase CYP71AT147</fullName>
    </submittedName>
</protein>
<dbReference type="PANTHER" id="PTHR47955:SF22">
    <property type="entry name" value="CYTOCHROME P450 83B1-LIKE"/>
    <property type="match status" value="1"/>
</dbReference>
<evidence type="ECO:0000256" key="8">
    <source>
        <dbReference type="ARBA" id="ARBA00023002"/>
    </source>
</evidence>
<dbReference type="GO" id="GO:0005506">
    <property type="term" value="F:iron ion binding"/>
    <property type="evidence" value="ECO:0007669"/>
    <property type="project" value="InterPro"/>
</dbReference>
<dbReference type="PANTHER" id="PTHR47955">
    <property type="entry name" value="CYTOCHROME P450 FAMILY 71 PROTEIN"/>
    <property type="match status" value="1"/>
</dbReference>
<accession>A0A3G5ANY8</accession>
<feature type="transmembrane region" description="Helical" evidence="14">
    <location>
        <begin position="6"/>
        <end position="21"/>
    </location>
</feature>
<feature type="binding site" description="axial binding residue" evidence="12">
    <location>
        <position position="448"/>
    </location>
    <ligand>
        <name>heme</name>
        <dbReference type="ChEBI" id="CHEBI:30413"/>
    </ligand>
    <ligandPart>
        <name>Fe</name>
        <dbReference type="ChEBI" id="CHEBI:18248"/>
    </ligandPart>
</feature>
<dbReference type="CDD" id="cd11072">
    <property type="entry name" value="CYP71-like"/>
    <property type="match status" value="1"/>
</dbReference>
<dbReference type="GO" id="GO:0004497">
    <property type="term" value="F:monooxygenase activity"/>
    <property type="evidence" value="ECO:0007669"/>
    <property type="project" value="UniProtKB-KW"/>
</dbReference>
<evidence type="ECO:0000256" key="10">
    <source>
        <dbReference type="ARBA" id="ARBA00023033"/>
    </source>
</evidence>
<dbReference type="PRINTS" id="PR00385">
    <property type="entry name" value="P450"/>
</dbReference>
<dbReference type="PRINTS" id="PR00463">
    <property type="entry name" value="EP450I"/>
</dbReference>
<evidence type="ECO:0000256" key="9">
    <source>
        <dbReference type="ARBA" id="ARBA00023004"/>
    </source>
</evidence>
<keyword evidence="9 12" id="KW-0408">Iron</keyword>
<sequence>MVFHLYLLFLPFLTILVLFFIQKHKSGASLKPPGPKGLPLIGNLLQIDNSAPHYYLWQLSKRYGPLMSMRLGLFPTLVVSSAEMAKEVMKTHDLEFSGRPSFLGQQKLSYHGLDLGFATYGPYWREMKKLCVSHLFNSKQVQSFRHVREYEVQRMIKKIQRINSSSLDEVVIDLKELAMSLSSSIICRVAVGKNYEANSTANYKNGTSRFHVLLQEVQAMVGTFFFSDYLPIIGWVDRLRGMIGRLEKTFKEFDMFCQQIIDDHMDKLSGGENDSDIVDVLLRVMKENSFSINITSENIKAVLLDILSAGTDTPAATIVWAMTALMKNPRVMKIAKDEIRELFGEKDFINEEDIQRLPYLKAVVKETMRLYPPVPLLLPRETIQGCNINGYEIKPKTLVFVNALAIGRDPAAWEEPEAFIPERFLDSPIDFRGLHFELIPFGAGRRICPAVYMSAIIVELSLANLLHSFNWDLPSGTKREDIDTDVMPGITMHKKNALCLVAK</sequence>
<dbReference type="AlphaFoldDB" id="A0A3G5ANY8"/>
<dbReference type="GO" id="GO:0020037">
    <property type="term" value="F:heme binding"/>
    <property type="evidence" value="ECO:0007669"/>
    <property type="project" value="InterPro"/>
</dbReference>
<dbReference type="InterPro" id="IPR001128">
    <property type="entry name" value="Cyt_P450"/>
</dbReference>
<keyword evidence="6 12" id="KW-0479">Metal-binding</keyword>
<evidence type="ECO:0000256" key="12">
    <source>
        <dbReference type="PIRSR" id="PIRSR602401-1"/>
    </source>
</evidence>
<keyword evidence="7 14" id="KW-1133">Transmembrane helix</keyword>
<comment type="subcellular location">
    <subcellularLocation>
        <location evidence="2">Membrane</location>
        <topology evidence="2">Single-pass membrane protein</topology>
    </subcellularLocation>
</comment>
<evidence type="ECO:0000256" key="7">
    <source>
        <dbReference type="ARBA" id="ARBA00022989"/>
    </source>
</evidence>
<dbReference type="FunFam" id="1.10.630.10:FF:000011">
    <property type="entry name" value="Cytochrome P450 83B1"/>
    <property type="match status" value="1"/>
</dbReference>
<dbReference type="InterPro" id="IPR036396">
    <property type="entry name" value="Cyt_P450_sf"/>
</dbReference>